<dbReference type="Proteomes" id="UP000481153">
    <property type="component" value="Unassembled WGS sequence"/>
</dbReference>
<dbReference type="VEuPathDB" id="FungiDB:AeMF1_021665"/>
<feature type="compositionally biased region" description="Pro residues" evidence="9">
    <location>
        <begin position="371"/>
        <end position="382"/>
    </location>
</feature>
<protein>
    <recommendedName>
        <fullName evidence="3">H/ACA ribonucleoprotein complex non-core subunit NAF1</fullName>
    </recommendedName>
</protein>
<dbReference type="AlphaFoldDB" id="A0A6G0WJQ4"/>
<feature type="region of interest" description="Disordered" evidence="9">
    <location>
        <begin position="236"/>
        <end position="417"/>
    </location>
</feature>
<keyword evidence="7" id="KW-0694">RNA-binding</keyword>
<evidence type="ECO:0000313" key="10">
    <source>
        <dbReference type="EMBL" id="KAF0727481.1"/>
    </source>
</evidence>
<keyword evidence="6" id="KW-0597">Phosphoprotein</keyword>
<dbReference type="EMBL" id="VJMJ01000194">
    <property type="protein sequence ID" value="KAF0727481.1"/>
    <property type="molecule type" value="Genomic_DNA"/>
</dbReference>
<feature type="region of interest" description="Disordered" evidence="9">
    <location>
        <begin position="69"/>
        <end position="94"/>
    </location>
</feature>
<dbReference type="GO" id="GO:0006364">
    <property type="term" value="P:rRNA processing"/>
    <property type="evidence" value="ECO:0007669"/>
    <property type="project" value="UniProtKB-KW"/>
</dbReference>
<evidence type="ECO:0000256" key="3">
    <source>
        <dbReference type="ARBA" id="ARBA00021438"/>
    </source>
</evidence>
<gene>
    <name evidence="10" type="ORF">Ae201684_014502</name>
</gene>
<keyword evidence="8" id="KW-0539">Nucleus</keyword>
<comment type="caution">
    <text evidence="10">The sequence shown here is derived from an EMBL/GenBank/DDBJ whole genome shotgun (WGS) entry which is preliminary data.</text>
</comment>
<keyword evidence="5" id="KW-0698">rRNA processing</keyword>
<dbReference type="GO" id="GO:0005634">
    <property type="term" value="C:nucleus"/>
    <property type="evidence" value="ECO:0007669"/>
    <property type="project" value="UniProtKB-SubCell"/>
</dbReference>
<sequence length="417" mass="46851">MSDQHMDDVLVAAAYAGVEPIVDTIPITHHPASTQAPFGAVLATSSAAEEEGEVKDEVTVGQVDVTKEIVDQNMEGEESSSDEESEPDSDDEDQKKLRIEIEGALKKEEQAAAGPLVTAHEVKQLPIKKPNVELTPECPIAKMGRILNVNRAENAITIQSVPNQLPLDEGSVLCLTNRQVLGCVDEVFGPVSLPLYLIRFETAEDIPEAATLHADVFYATEHATYVQPEKCRVKGSDASNLYDEEPGDDEMEFSDDEAEQSAKRSKRKHPGNKQQSTEPRPPRQQYREPHHHQPRHFQAGYHHDHPPPPRPHQPYQAPPPYPPQYHQPYPMAPPPPPPHNAYYPDQYQYHPGQYQQHPEQQHHHHPGGPGGYPPPYPPPQEQYPPQQWQQPPPRPYNPNAPYPPYQPPQPPRSNYPY</sequence>
<evidence type="ECO:0000313" key="11">
    <source>
        <dbReference type="Proteomes" id="UP000481153"/>
    </source>
</evidence>
<dbReference type="GO" id="GO:0001522">
    <property type="term" value="P:pseudouridine synthesis"/>
    <property type="evidence" value="ECO:0007669"/>
    <property type="project" value="InterPro"/>
</dbReference>
<dbReference type="InterPro" id="IPR040309">
    <property type="entry name" value="Naf1"/>
</dbReference>
<dbReference type="PANTHER" id="PTHR31633">
    <property type="entry name" value="H/ACA RIBONUCLEOPROTEIN COMPLEX NON-CORE SUBUNIT NAF1"/>
    <property type="match status" value="1"/>
</dbReference>
<dbReference type="PANTHER" id="PTHR31633:SF1">
    <property type="entry name" value="H_ACA RIBONUCLEOPROTEIN COMPLEX NON-CORE SUBUNIT NAF1"/>
    <property type="match status" value="1"/>
</dbReference>
<dbReference type="SUPFAM" id="SSF50447">
    <property type="entry name" value="Translation proteins"/>
    <property type="match status" value="1"/>
</dbReference>
<evidence type="ECO:0000256" key="8">
    <source>
        <dbReference type="ARBA" id="ARBA00023242"/>
    </source>
</evidence>
<comment type="similarity">
    <text evidence="2">Belongs to the NAF1 family.</text>
</comment>
<feature type="compositionally biased region" description="Pro residues" evidence="9">
    <location>
        <begin position="308"/>
        <end position="339"/>
    </location>
</feature>
<organism evidence="10 11">
    <name type="scientific">Aphanomyces euteiches</name>
    <dbReference type="NCBI Taxonomy" id="100861"/>
    <lineage>
        <taxon>Eukaryota</taxon>
        <taxon>Sar</taxon>
        <taxon>Stramenopiles</taxon>
        <taxon>Oomycota</taxon>
        <taxon>Saprolegniomycetes</taxon>
        <taxon>Saprolegniales</taxon>
        <taxon>Verrucalvaceae</taxon>
        <taxon>Aphanomyces</taxon>
    </lineage>
</organism>
<dbReference type="Pfam" id="PF04410">
    <property type="entry name" value="Gar1"/>
    <property type="match status" value="1"/>
</dbReference>
<evidence type="ECO:0000256" key="1">
    <source>
        <dbReference type="ARBA" id="ARBA00004123"/>
    </source>
</evidence>
<proteinExistence type="inferred from homology"/>
<evidence type="ECO:0000256" key="7">
    <source>
        <dbReference type="ARBA" id="ARBA00022884"/>
    </source>
</evidence>
<feature type="compositionally biased region" description="Acidic residues" evidence="9">
    <location>
        <begin position="74"/>
        <end position="92"/>
    </location>
</feature>
<dbReference type="Gene3D" id="2.40.10.230">
    <property type="entry name" value="Probable tRNA pseudouridine synthase domain"/>
    <property type="match status" value="1"/>
</dbReference>
<evidence type="ECO:0000256" key="4">
    <source>
        <dbReference type="ARBA" id="ARBA00022517"/>
    </source>
</evidence>
<name>A0A6G0WJQ4_9STRA</name>
<reference evidence="10 11" key="1">
    <citation type="submission" date="2019-07" db="EMBL/GenBank/DDBJ databases">
        <title>Genomics analysis of Aphanomyces spp. identifies a new class of oomycete effector associated with host adaptation.</title>
        <authorList>
            <person name="Gaulin E."/>
        </authorList>
    </citation>
    <scope>NUCLEOTIDE SEQUENCE [LARGE SCALE GENOMIC DNA]</scope>
    <source>
        <strain evidence="10 11">ATCC 201684</strain>
    </source>
</reference>
<dbReference type="GO" id="GO:0000493">
    <property type="term" value="P:box H/ACA snoRNP assembly"/>
    <property type="evidence" value="ECO:0007669"/>
    <property type="project" value="InterPro"/>
</dbReference>
<keyword evidence="11" id="KW-1185">Reference proteome</keyword>
<evidence type="ECO:0000256" key="2">
    <source>
        <dbReference type="ARBA" id="ARBA00009801"/>
    </source>
</evidence>
<feature type="compositionally biased region" description="Acidic residues" evidence="9">
    <location>
        <begin position="242"/>
        <end position="259"/>
    </location>
</feature>
<comment type="subcellular location">
    <subcellularLocation>
        <location evidence="1">Nucleus</location>
    </subcellularLocation>
</comment>
<feature type="compositionally biased region" description="Pro residues" evidence="9">
    <location>
        <begin position="390"/>
        <end position="417"/>
    </location>
</feature>
<keyword evidence="4" id="KW-0690">Ribosome biogenesis</keyword>
<feature type="compositionally biased region" description="Low complexity" evidence="9">
    <location>
        <begin position="340"/>
        <end position="358"/>
    </location>
</feature>
<dbReference type="InterPro" id="IPR038664">
    <property type="entry name" value="Gar1/Naf1_Cbf5-bd_sf"/>
</dbReference>
<dbReference type="InterPro" id="IPR007504">
    <property type="entry name" value="H/ACA_rnp_Gar1/Naf1"/>
</dbReference>
<evidence type="ECO:0000256" key="6">
    <source>
        <dbReference type="ARBA" id="ARBA00022553"/>
    </source>
</evidence>
<accession>A0A6G0WJQ4</accession>
<dbReference type="InterPro" id="IPR009000">
    <property type="entry name" value="Transl_B-barrel_sf"/>
</dbReference>
<dbReference type="GO" id="GO:0003723">
    <property type="term" value="F:RNA binding"/>
    <property type="evidence" value="ECO:0007669"/>
    <property type="project" value="UniProtKB-KW"/>
</dbReference>
<evidence type="ECO:0000256" key="9">
    <source>
        <dbReference type="SAM" id="MobiDB-lite"/>
    </source>
</evidence>
<evidence type="ECO:0000256" key="5">
    <source>
        <dbReference type="ARBA" id="ARBA00022552"/>
    </source>
</evidence>
<dbReference type="GO" id="GO:0005732">
    <property type="term" value="C:sno(s)RNA-containing ribonucleoprotein complex"/>
    <property type="evidence" value="ECO:0007669"/>
    <property type="project" value="InterPro"/>
</dbReference>